<feature type="domain" description="Cell envelope-related transcriptional attenuator" evidence="4">
    <location>
        <begin position="278"/>
        <end position="436"/>
    </location>
</feature>
<feature type="compositionally biased region" description="Basic and acidic residues" evidence="2">
    <location>
        <begin position="35"/>
        <end position="51"/>
    </location>
</feature>
<evidence type="ECO:0000313" key="6">
    <source>
        <dbReference type="Proteomes" id="UP000824205"/>
    </source>
</evidence>
<keyword evidence="3" id="KW-0812">Transmembrane</keyword>
<feature type="transmembrane region" description="Helical" evidence="3">
    <location>
        <begin position="173"/>
        <end position="196"/>
    </location>
</feature>
<keyword evidence="3" id="KW-0472">Membrane</keyword>
<comment type="similarity">
    <text evidence="1">Belongs to the LytR/CpsA/Psr (LCP) family.</text>
</comment>
<evidence type="ECO:0000256" key="1">
    <source>
        <dbReference type="ARBA" id="ARBA00006068"/>
    </source>
</evidence>
<dbReference type="EMBL" id="DXGE01000006">
    <property type="protein sequence ID" value="HIW85066.1"/>
    <property type="molecule type" value="Genomic_DNA"/>
</dbReference>
<name>A0A9D1UFV2_9FIRM</name>
<comment type="caution">
    <text evidence="5">The sequence shown here is derived from an EMBL/GenBank/DDBJ whole genome shotgun (WGS) entry which is preliminary data.</text>
</comment>
<reference evidence="5" key="2">
    <citation type="submission" date="2021-04" db="EMBL/GenBank/DDBJ databases">
        <authorList>
            <person name="Gilroy R."/>
        </authorList>
    </citation>
    <scope>NUCLEOTIDE SEQUENCE</scope>
    <source>
        <strain evidence="5">421</strain>
    </source>
</reference>
<dbReference type="Pfam" id="PF03816">
    <property type="entry name" value="LytR_cpsA_psr"/>
    <property type="match status" value="1"/>
</dbReference>
<evidence type="ECO:0000256" key="2">
    <source>
        <dbReference type="SAM" id="MobiDB-lite"/>
    </source>
</evidence>
<feature type="compositionally biased region" description="Low complexity" evidence="2">
    <location>
        <begin position="98"/>
        <end position="111"/>
    </location>
</feature>
<feature type="compositionally biased region" description="Basic and acidic residues" evidence="2">
    <location>
        <begin position="72"/>
        <end position="84"/>
    </location>
</feature>
<evidence type="ECO:0000256" key="3">
    <source>
        <dbReference type="SAM" id="Phobius"/>
    </source>
</evidence>
<dbReference type="AlphaFoldDB" id="A0A9D1UFV2"/>
<evidence type="ECO:0000259" key="4">
    <source>
        <dbReference type="Pfam" id="PF03816"/>
    </source>
</evidence>
<keyword evidence="3" id="KW-1133">Transmembrane helix</keyword>
<dbReference type="InterPro" id="IPR050922">
    <property type="entry name" value="LytR/CpsA/Psr_CW_biosynth"/>
</dbReference>
<feature type="region of interest" description="Disordered" evidence="2">
    <location>
        <begin position="17"/>
        <end position="133"/>
    </location>
</feature>
<dbReference type="Proteomes" id="UP000824205">
    <property type="component" value="Unassembled WGS sequence"/>
</dbReference>
<dbReference type="Gene3D" id="3.40.630.190">
    <property type="entry name" value="LCP protein"/>
    <property type="match status" value="1"/>
</dbReference>
<accession>A0A9D1UFV2</accession>
<dbReference type="PANTHER" id="PTHR33392:SF6">
    <property type="entry name" value="POLYISOPRENYL-TEICHOIC ACID--PEPTIDOGLYCAN TEICHOIC ACID TRANSFERASE TAGU"/>
    <property type="match status" value="1"/>
</dbReference>
<sequence>MNDSSFDVDEILKQVRKRREENEAQIKAQSAGIRESQKPADKKADTPKKEAAVNTKAENPKKPAAEPPHMVKQQEKPPVKKERPAQSAARAESVAGSAPNQAPAAEKAAAPQRKNTENIVKEQPQVSANPAPAVHYDTDENGNVNIMNYAEIPQTAQKKTKKAKKQASKLTKILRAIIAILLVLIITGGAGIYIYMNNILNSATENPEQTQTLDEWSGMDVLVENFDPINEDEYAASYRDMIRKWYYNGSPASSTHVLNVLLIGEDTRDEEITDQDTRADSAIIASVNIDTQQITLTSILRDSYIYYEVTEGDEDSGRYGKINEAMYYGGIDCYIRAVENNFKINIDNYVIVNFDSFESIIDTLGGITVEMTAAEIREINNHPSRYGNVSIDAEEGLVDLSGEQALAYCRIRYIDSDNARADRQKTVLLKIFEKMKNASTVKSLEVANNLLPYVKMGFSKSELLDIGSYALGHGWLSFQTNTQTVPENTTDENGEVITTCRGGNYYGAWCWKVDLPLSAQLIQQSIYGKTNITLAQDRVDFDDLPLY</sequence>
<dbReference type="InterPro" id="IPR004474">
    <property type="entry name" value="LytR_CpsA_psr"/>
</dbReference>
<organism evidence="5 6">
    <name type="scientific">Candidatus Eubacterium faecipullorum</name>
    <dbReference type="NCBI Taxonomy" id="2838571"/>
    <lineage>
        <taxon>Bacteria</taxon>
        <taxon>Bacillati</taxon>
        <taxon>Bacillota</taxon>
        <taxon>Clostridia</taxon>
        <taxon>Eubacteriales</taxon>
        <taxon>Eubacteriaceae</taxon>
        <taxon>Eubacterium</taxon>
    </lineage>
</organism>
<protein>
    <submittedName>
        <fullName evidence="5">LCP family protein</fullName>
    </submittedName>
</protein>
<gene>
    <name evidence="5" type="ORF">IAA48_01075</name>
</gene>
<proteinExistence type="inferred from homology"/>
<dbReference type="NCBIfam" id="TIGR00350">
    <property type="entry name" value="lytR_cpsA_psr"/>
    <property type="match status" value="1"/>
</dbReference>
<dbReference type="PANTHER" id="PTHR33392">
    <property type="entry name" value="POLYISOPRENYL-TEICHOIC ACID--PEPTIDOGLYCAN TEICHOIC ACID TRANSFERASE TAGU"/>
    <property type="match status" value="1"/>
</dbReference>
<evidence type="ECO:0000313" key="5">
    <source>
        <dbReference type="EMBL" id="HIW85066.1"/>
    </source>
</evidence>
<reference evidence="5" key="1">
    <citation type="journal article" date="2021" name="PeerJ">
        <title>Extensive microbial diversity within the chicken gut microbiome revealed by metagenomics and culture.</title>
        <authorList>
            <person name="Gilroy R."/>
            <person name="Ravi A."/>
            <person name="Getino M."/>
            <person name="Pursley I."/>
            <person name="Horton D.L."/>
            <person name="Alikhan N.F."/>
            <person name="Baker D."/>
            <person name="Gharbi K."/>
            <person name="Hall N."/>
            <person name="Watson M."/>
            <person name="Adriaenssens E.M."/>
            <person name="Foster-Nyarko E."/>
            <person name="Jarju S."/>
            <person name="Secka A."/>
            <person name="Antonio M."/>
            <person name="Oren A."/>
            <person name="Chaudhuri R.R."/>
            <person name="La Ragione R."/>
            <person name="Hildebrand F."/>
            <person name="Pallen M.J."/>
        </authorList>
    </citation>
    <scope>NUCLEOTIDE SEQUENCE</scope>
    <source>
        <strain evidence="5">421</strain>
    </source>
</reference>